<reference evidence="2 3" key="1">
    <citation type="submission" date="2018-11" db="EMBL/GenBank/DDBJ databases">
        <authorList>
            <consortium name="Pathogen Informatics"/>
        </authorList>
    </citation>
    <scope>NUCLEOTIDE SEQUENCE [LARGE SCALE GENOMIC DNA]</scope>
</reference>
<keyword evidence="3" id="KW-1185">Reference proteome</keyword>
<organism evidence="2 3">
    <name type="scientific">Cylicostephanus goldi</name>
    <name type="common">Nematode worm</name>
    <dbReference type="NCBI Taxonomy" id="71465"/>
    <lineage>
        <taxon>Eukaryota</taxon>
        <taxon>Metazoa</taxon>
        <taxon>Ecdysozoa</taxon>
        <taxon>Nematoda</taxon>
        <taxon>Chromadorea</taxon>
        <taxon>Rhabditida</taxon>
        <taxon>Rhabditina</taxon>
        <taxon>Rhabditomorpha</taxon>
        <taxon>Strongyloidea</taxon>
        <taxon>Strongylidae</taxon>
        <taxon>Cylicostephanus</taxon>
    </lineage>
</organism>
<dbReference type="AlphaFoldDB" id="A0A3P6R6G2"/>
<accession>A0A3P6R6G2</accession>
<gene>
    <name evidence="2" type="ORF">CGOC_LOCUS4203</name>
</gene>
<feature type="region of interest" description="Disordered" evidence="1">
    <location>
        <begin position="22"/>
        <end position="42"/>
    </location>
</feature>
<dbReference type="Proteomes" id="UP000271889">
    <property type="component" value="Unassembled WGS sequence"/>
</dbReference>
<evidence type="ECO:0000313" key="3">
    <source>
        <dbReference type="Proteomes" id="UP000271889"/>
    </source>
</evidence>
<proteinExistence type="predicted"/>
<protein>
    <submittedName>
        <fullName evidence="2">Uncharacterized protein</fullName>
    </submittedName>
</protein>
<sequence>MVVQPCINGRCPPPLPHCISHPIPPPPPPPPPPPVLRAPPAPPCHNRCDSHTHVLSRNVPLFAIRTEFNYTTSDDDILSSLTAI</sequence>
<name>A0A3P6R6G2_CYLGO</name>
<evidence type="ECO:0000256" key="1">
    <source>
        <dbReference type="SAM" id="MobiDB-lite"/>
    </source>
</evidence>
<evidence type="ECO:0000313" key="2">
    <source>
        <dbReference type="EMBL" id="VDK58056.1"/>
    </source>
</evidence>
<dbReference type="EMBL" id="UYRV01011347">
    <property type="protein sequence ID" value="VDK58056.1"/>
    <property type="molecule type" value="Genomic_DNA"/>
</dbReference>